<feature type="domain" description="Glycoside hydrolase family 20 catalytic" evidence="6">
    <location>
        <begin position="197"/>
        <end position="363"/>
    </location>
</feature>
<reference evidence="7" key="1">
    <citation type="submission" date="2017-11" db="EMBL/GenBank/DDBJ databases">
        <title>The sensing device of the deep-sea amphipod.</title>
        <authorList>
            <person name="Kobayashi H."/>
            <person name="Nagahama T."/>
            <person name="Arai W."/>
            <person name="Sasagawa Y."/>
            <person name="Umeda M."/>
            <person name="Hayashi T."/>
            <person name="Nikaido I."/>
            <person name="Watanabe H."/>
            <person name="Oguri K."/>
            <person name="Kitazato H."/>
            <person name="Fujioka K."/>
            <person name="Kido Y."/>
            <person name="Takami H."/>
        </authorList>
    </citation>
    <scope>NUCLEOTIDE SEQUENCE</scope>
    <source>
        <tissue evidence="7">Whole body</tissue>
    </source>
</reference>
<dbReference type="InterPro" id="IPR038901">
    <property type="entry name" value="HEXDC-like"/>
</dbReference>
<dbReference type="InterPro" id="IPR015883">
    <property type="entry name" value="Glyco_hydro_20_cat"/>
</dbReference>
<dbReference type="Pfam" id="PF00728">
    <property type="entry name" value="Glyco_hydro_20"/>
    <property type="match status" value="1"/>
</dbReference>
<keyword evidence="4" id="KW-0378">Hydrolase</keyword>
<accession>A0A6A7FVM4</accession>
<evidence type="ECO:0000256" key="2">
    <source>
        <dbReference type="ARBA" id="ARBA00006285"/>
    </source>
</evidence>
<dbReference type="SUPFAM" id="SSF51445">
    <property type="entry name" value="(Trans)glycosidases"/>
    <property type="match status" value="1"/>
</dbReference>
<organism evidence="7">
    <name type="scientific">Hirondellea gigas</name>
    <dbReference type="NCBI Taxonomy" id="1518452"/>
    <lineage>
        <taxon>Eukaryota</taxon>
        <taxon>Metazoa</taxon>
        <taxon>Ecdysozoa</taxon>
        <taxon>Arthropoda</taxon>
        <taxon>Crustacea</taxon>
        <taxon>Multicrustacea</taxon>
        <taxon>Malacostraca</taxon>
        <taxon>Eumalacostraca</taxon>
        <taxon>Peracarida</taxon>
        <taxon>Amphipoda</taxon>
        <taxon>Amphilochidea</taxon>
        <taxon>Lysianassida</taxon>
        <taxon>Lysianassidira</taxon>
        <taxon>Lysianassoidea</taxon>
        <taxon>Lysianassidae</taxon>
        <taxon>Hirondellea</taxon>
    </lineage>
</organism>
<dbReference type="GO" id="GO:0005975">
    <property type="term" value="P:carbohydrate metabolic process"/>
    <property type="evidence" value="ECO:0007669"/>
    <property type="project" value="InterPro"/>
</dbReference>
<dbReference type="EMBL" id="IACT01003391">
    <property type="protein sequence ID" value="LAC22636.1"/>
    <property type="molecule type" value="mRNA"/>
</dbReference>
<protein>
    <recommendedName>
        <fullName evidence="3">beta-N-acetylhexosaminidase</fullName>
        <ecNumber evidence="3">3.2.1.52</ecNumber>
    </recommendedName>
</protein>
<dbReference type="PANTHER" id="PTHR21040:SF8">
    <property type="entry name" value="BCDNA.GH04120"/>
    <property type="match status" value="1"/>
</dbReference>
<dbReference type="PANTHER" id="PTHR21040">
    <property type="entry name" value="BCDNA.GH04120"/>
    <property type="match status" value="1"/>
</dbReference>
<evidence type="ECO:0000256" key="1">
    <source>
        <dbReference type="ARBA" id="ARBA00001231"/>
    </source>
</evidence>
<dbReference type="GO" id="GO:0004563">
    <property type="term" value="F:beta-N-acetylhexosaminidase activity"/>
    <property type="evidence" value="ECO:0007669"/>
    <property type="project" value="UniProtKB-EC"/>
</dbReference>
<dbReference type="InterPro" id="IPR017853">
    <property type="entry name" value="GH"/>
</dbReference>
<name>A0A6A7FVM4_9CRUS</name>
<proteinExistence type="evidence at transcript level"/>
<evidence type="ECO:0000259" key="6">
    <source>
        <dbReference type="Pfam" id="PF00728"/>
    </source>
</evidence>
<comment type="catalytic activity">
    <reaction evidence="1">
        <text>Hydrolysis of terminal non-reducing N-acetyl-D-hexosamine residues in N-acetyl-beta-D-hexosaminides.</text>
        <dbReference type="EC" id="3.2.1.52"/>
    </reaction>
</comment>
<dbReference type="Gene3D" id="3.20.20.80">
    <property type="entry name" value="Glycosidases"/>
    <property type="match status" value="1"/>
</dbReference>
<comment type="similarity">
    <text evidence="2">Belongs to the glycosyl hydrolase 20 family.</text>
</comment>
<dbReference type="CDD" id="cd06565">
    <property type="entry name" value="GH20_GcnA-like"/>
    <property type="match status" value="1"/>
</dbReference>
<evidence type="ECO:0000313" key="7">
    <source>
        <dbReference type="EMBL" id="LAC22636.1"/>
    </source>
</evidence>
<evidence type="ECO:0000256" key="3">
    <source>
        <dbReference type="ARBA" id="ARBA00012663"/>
    </source>
</evidence>
<evidence type="ECO:0000256" key="5">
    <source>
        <dbReference type="SAM" id="MobiDB-lite"/>
    </source>
</evidence>
<evidence type="ECO:0000256" key="4">
    <source>
        <dbReference type="ARBA" id="ARBA00022801"/>
    </source>
</evidence>
<dbReference type="AlphaFoldDB" id="A0A6A7FVM4"/>
<dbReference type="EC" id="3.2.1.52" evidence="3"/>
<feature type="region of interest" description="Disordered" evidence="5">
    <location>
        <begin position="36"/>
        <end position="66"/>
    </location>
</feature>
<sequence>MSCFKMFFYGKRRMFILISCASIAVMILLLMMTNTSGSSDPMKRSPKLSPYRSKSDGSIIGPDSELASADPKYVNRHSGFQAKMMSRISQSASKSRAATNKYVGREPIGIILGNNFASSWDRKHQDRARLQQKEVIQNNVILDHQLSHKLVHLDLKGAPPKLSYLQVLFPYLKDMGATGLLLEYEDSFPYWGPLESISAKNSYSKEDIAQILNLAKQSNLEVIPIIQTIGHMESVLKLKEYSDLREVPTYPQVICPTNNRTLSVIKSIIDQMIELHPGLNWLHIGSDEVYNIGECMRCQAFMAANQWGKSEMFLHHVKKIAKYVKDVYDVQPIIWDDEVRKAPINTIRKSGIKEYVEIMVWKYSAGIMVELRMDLWEKYMETFSGIWIASAFKGASNPDSFITNISERLNNHKEWMELVDMYKSVVPFRGIALTGWQRFDHFSVLCELLPQAIPSLAVSLMYVTERKADHDALSKVGQALNCNSYLNLDLKYLDFVNKCEFPGSSFYEIAQRLHILKRDIDKMLQNSHVTGWVSEYNIKHNYASPQHVEQGFQDLSMMLYEVQKLKTDSEKVLGEIYDEHTVHEWLEQNLLKTLKDLTSLHKSCIRLLEMTHWPRRPLDSPHEKEL</sequence>